<dbReference type="RefSeq" id="WP_126614718.1">
    <property type="nucleotide sequence ID" value="NZ_CP034562.1"/>
</dbReference>
<dbReference type="Proteomes" id="UP000267268">
    <property type="component" value="Chromosome 1"/>
</dbReference>
<name>A0A3Q9FR63_9BACT</name>
<proteinExistence type="predicted"/>
<organism evidence="1 2">
    <name type="scientific">Flammeovirga pectinis</name>
    <dbReference type="NCBI Taxonomy" id="2494373"/>
    <lineage>
        <taxon>Bacteria</taxon>
        <taxon>Pseudomonadati</taxon>
        <taxon>Bacteroidota</taxon>
        <taxon>Cytophagia</taxon>
        <taxon>Cytophagales</taxon>
        <taxon>Flammeovirgaceae</taxon>
        <taxon>Flammeovirga</taxon>
    </lineage>
</organism>
<gene>
    <name evidence="1" type="ORF">EI427_11465</name>
</gene>
<reference evidence="1 2" key="1">
    <citation type="submission" date="2018-12" db="EMBL/GenBank/DDBJ databases">
        <title>Flammeovirga pectinis sp. nov., isolated from the gut of the Korean scallop, Patinopecten yessoensis.</title>
        <authorList>
            <person name="Bae J.-W."/>
            <person name="Jeong Y.-S."/>
            <person name="Kang W."/>
        </authorList>
    </citation>
    <scope>NUCLEOTIDE SEQUENCE [LARGE SCALE GENOMIC DNA]</scope>
    <source>
        <strain evidence="1 2">L12M1</strain>
    </source>
</reference>
<dbReference type="KEGG" id="fll:EI427_11465"/>
<accession>A0A3Q9FR63</accession>
<sequence length="249" mass="27656">MAFNDQQPNMGKVDKFVSFDSAKYANLERFNILEYNQLTEIREVTTFSPTILTLTNSATDVGFVTDVLTEDYVRTNGVNFGFSLKSDFSMRFAKQGGEDVLNPIHSSICGMVETNLVQEIIASASQYGTAIPYTTGNEYQAITIAVAKAKSYCNDNDSIKIMCPTLDAYLIEPLTKDDGLLMGVEVLYTDVVTEILVTVKGYAIVNTERSAIYDKFSKGGNAEAQFQYSILGKYSYSKSEDFVYKILES</sequence>
<protein>
    <submittedName>
        <fullName evidence="1">Uncharacterized protein</fullName>
    </submittedName>
</protein>
<dbReference type="EMBL" id="CP034562">
    <property type="protein sequence ID" value="AZQ62829.1"/>
    <property type="molecule type" value="Genomic_DNA"/>
</dbReference>
<evidence type="ECO:0000313" key="2">
    <source>
        <dbReference type="Proteomes" id="UP000267268"/>
    </source>
</evidence>
<evidence type="ECO:0000313" key="1">
    <source>
        <dbReference type="EMBL" id="AZQ62829.1"/>
    </source>
</evidence>
<keyword evidence="2" id="KW-1185">Reference proteome</keyword>
<dbReference type="AlphaFoldDB" id="A0A3Q9FR63"/>